<dbReference type="InterPro" id="IPR043128">
    <property type="entry name" value="Rev_trsase/Diguanyl_cyclase"/>
</dbReference>
<evidence type="ECO:0000313" key="4">
    <source>
        <dbReference type="EMBL" id="ABI57150.1"/>
    </source>
</evidence>
<proteinExistence type="predicted"/>
<dbReference type="EMBL" id="CP000453">
    <property type="protein sequence ID" value="ABI57150.1"/>
    <property type="molecule type" value="Genomic_DNA"/>
</dbReference>
<dbReference type="Pfam" id="PF00990">
    <property type="entry name" value="GGDEF"/>
    <property type="match status" value="1"/>
</dbReference>
<evidence type="ECO:0000313" key="5">
    <source>
        <dbReference type="Proteomes" id="UP000001962"/>
    </source>
</evidence>
<comment type="cofactor">
    <cofactor evidence="1">
        <name>Mg(2+)</name>
        <dbReference type="ChEBI" id="CHEBI:18420"/>
    </cofactor>
</comment>
<dbReference type="Gene3D" id="3.30.70.270">
    <property type="match status" value="1"/>
</dbReference>
<dbReference type="InterPro" id="IPR000160">
    <property type="entry name" value="GGDEF_dom"/>
</dbReference>
<feature type="domain" description="GGDEF" evidence="3">
    <location>
        <begin position="159"/>
        <end position="291"/>
    </location>
</feature>
<evidence type="ECO:0000256" key="1">
    <source>
        <dbReference type="ARBA" id="ARBA00001946"/>
    </source>
</evidence>
<protein>
    <recommendedName>
        <fullName evidence="2">diguanylate cyclase</fullName>
        <ecNumber evidence="2">2.7.7.65</ecNumber>
    </recommendedName>
</protein>
<dbReference type="GO" id="GO:0005886">
    <property type="term" value="C:plasma membrane"/>
    <property type="evidence" value="ECO:0007669"/>
    <property type="project" value="TreeGrafter"/>
</dbReference>
<dbReference type="FunFam" id="3.30.70.270:FF:000001">
    <property type="entry name" value="Diguanylate cyclase domain protein"/>
    <property type="match status" value="1"/>
</dbReference>
<dbReference type="HOGENOM" id="CLU_000445_11_5_6"/>
<dbReference type="GO" id="GO:0052621">
    <property type="term" value="F:diguanylate cyclase activity"/>
    <property type="evidence" value="ECO:0007669"/>
    <property type="project" value="UniProtKB-EC"/>
</dbReference>
<dbReference type="NCBIfam" id="TIGR00254">
    <property type="entry name" value="GGDEF"/>
    <property type="match status" value="1"/>
</dbReference>
<dbReference type="GO" id="GO:1902201">
    <property type="term" value="P:negative regulation of bacterial-type flagellum-dependent cell motility"/>
    <property type="evidence" value="ECO:0007669"/>
    <property type="project" value="TreeGrafter"/>
</dbReference>
<reference evidence="5" key="1">
    <citation type="submission" date="2006-08" db="EMBL/GenBank/DDBJ databases">
        <title>Complete sequence of Alkalilimnicola ehrilichei MLHE-1.</title>
        <authorList>
            <person name="Copeland A."/>
            <person name="Lucas S."/>
            <person name="Lapidus A."/>
            <person name="Barry K."/>
            <person name="Detter J.C."/>
            <person name="Glavina del Rio T."/>
            <person name="Hammon N."/>
            <person name="Israni S."/>
            <person name="Dalin E."/>
            <person name="Tice H."/>
            <person name="Pitluck S."/>
            <person name="Sims D."/>
            <person name="Brettin T."/>
            <person name="Bruce D."/>
            <person name="Han C."/>
            <person name="Tapia R."/>
            <person name="Gilna P."/>
            <person name="Schmutz J."/>
            <person name="Larimer F."/>
            <person name="Land M."/>
            <person name="Hauser L."/>
            <person name="Kyrpides N."/>
            <person name="Mikhailova N."/>
            <person name="Oremland R.S."/>
            <person name="Hoeft S.E."/>
            <person name="Switzer-Blum J."/>
            <person name="Kulp T."/>
            <person name="King G."/>
            <person name="Tabita R."/>
            <person name="Witte B."/>
            <person name="Santini J.M."/>
            <person name="Basu P."/>
            <person name="Hollibaugh J.T."/>
            <person name="Xie G."/>
            <person name="Stolz J.F."/>
            <person name="Richardson P."/>
        </authorList>
    </citation>
    <scope>NUCLEOTIDE SEQUENCE [LARGE SCALE GENOMIC DNA]</scope>
    <source>
        <strain evidence="5">ATCC BAA-1101 / DSM 17681 / MLHE-1</strain>
    </source>
</reference>
<dbReference type="SMART" id="SM00267">
    <property type="entry name" value="GGDEF"/>
    <property type="match status" value="1"/>
</dbReference>
<dbReference type="InterPro" id="IPR050469">
    <property type="entry name" value="Diguanylate_Cyclase"/>
</dbReference>
<evidence type="ECO:0000256" key="2">
    <source>
        <dbReference type="ARBA" id="ARBA00012528"/>
    </source>
</evidence>
<evidence type="ECO:0000259" key="3">
    <source>
        <dbReference type="PROSITE" id="PS50887"/>
    </source>
</evidence>
<dbReference type="GO" id="GO:0043709">
    <property type="term" value="P:cell adhesion involved in single-species biofilm formation"/>
    <property type="evidence" value="ECO:0007669"/>
    <property type="project" value="TreeGrafter"/>
</dbReference>
<organism evidence="4 5">
    <name type="scientific">Alkalilimnicola ehrlichii (strain ATCC BAA-1101 / DSM 17681 / MLHE-1)</name>
    <dbReference type="NCBI Taxonomy" id="187272"/>
    <lineage>
        <taxon>Bacteria</taxon>
        <taxon>Pseudomonadati</taxon>
        <taxon>Pseudomonadota</taxon>
        <taxon>Gammaproteobacteria</taxon>
        <taxon>Chromatiales</taxon>
        <taxon>Ectothiorhodospiraceae</taxon>
        <taxon>Alkalilimnicola</taxon>
    </lineage>
</organism>
<dbReference type="Proteomes" id="UP000001962">
    <property type="component" value="Chromosome"/>
</dbReference>
<dbReference type="PROSITE" id="PS50887">
    <property type="entry name" value="GGDEF"/>
    <property type="match status" value="1"/>
</dbReference>
<dbReference type="SUPFAM" id="SSF55073">
    <property type="entry name" value="Nucleotide cyclase"/>
    <property type="match status" value="1"/>
</dbReference>
<sequence length="291" mass="31795">MESRVGKPQAVPTASSPEGVALRVALRLQSTLDPAAVLRYFLQECEPLIGLASVRFQSEALPEVLQAGSARRCRVVQRLRLNGRLLGELTLSRAAPWRPEDREALDQLVALLVHPLNNAVRFQQAEAAGRKDSLTGLQNRQALAEALAREVSLAHRHGHPLSLMVVDLDRFKAINDTHGHRVGDTALCRLAALLQENCRGGDLVFRYAGDEFVVLMAHTAAAGAVRSGQRLLARMAQETLAIGESDDQLNLRASAGVAELEPEEAGEGLFHRADMALLRAKRYGRERLVCD</sequence>
<accession>Q0A7N7</accession>
<dbReference type="InterPro" id="IPR029787">
    <property type="entry name" value="Nucleotide_cyclase"/>
</dbReference>
<dbReference type="PANTHER" id="PTHR45138:SF24">
    <property type="entry name" value="DIGUANYLATE CYCLASE DGCC-RELATED"/>
    <property type="match status" value="1"/>
</dbReference>
<dbReference type="EC" id="2.7.7.65" evidence="2"/>
<keyword evidence="5" id="KW-1185">Reference proteome</keyword>
<dbReference type="KEGG" id="aeh:Mlg_1806"/>
<dbReference type="PANTHER" id="PTHR45138">
    <property type="entry name" value="REGULATORY COMPONENTS OF SENSORY TRANSDUCTION SYSTEM"/>
    <property type="match status" value="1"/>
</dbReference>
<dbReference type="CDD" id="cd01949">
    <property type="entry name" value="GGDEF"/>
    <property type="match status" value="1"/>
</dbReference>
<name>Q0A7N7_ALKEH</name>
<gene>
    <name evidence="4" type="ordered locus">Mlg_1806</name>
</gene>
<dbReference type="AlphaFoldDB" id="Q0A7N7"/>
<dbReference type="eggNOG" id="COG3706">
    <property type="taxonomic scope" value="Bacteria"/>
</dbReference>